<feature type="domain" description="HTH tetR-type" evidence="3">
    <location>
        <begin position="11"/>
        <end position="69"/>
    </location>
</feature>
<evidence type="ECO:0000256" key="1">
    <source>
        <dbReference type="ARBA" id="ARBA00023125"/>
    </source>
</evidence>
<name>A0A3F3GZU4_9LACO</name>
<dbReference type="GO" id="GO:0003677">
    <property type="term" value="F:DNA binding"/>
    <property type="evidence" value="ECO:0007669"/>
    <property type="project" value="UniProtKB-UniRule"/>
</dbReference>
<evidence type="ECO:0000256" key="2">
    <source>
        <dbReference type="PROSITE-ProRule" id="PRU00335"/>
    </source>
</evidence>
<feature type="DNA-binding region" description="H-T-H motif" evidence="2">
    <location>
        <begin position="32"/>
        <end position="51"/>
    </location>
</feature>
<keyword evidence="1 2" id="KW-0238">DNA-binding</keyword>
<dbReference type="Proteomes" id="UP001314262">
    <property type="component" value="Unassembled WGS sequence"/>
</dbReference>
<dbReference type="InterPro" id="IPR001647">
    <property type="entry name" value="HTH_TetR"/>
</dbReference>
<proteinExistence type="predicted"/>
<dbReference type="PANTHER" id="PTHR43479:SF11">
    <property type="entry name" value="ACREF_ENVCD OPERON REPRESSOR-RELATED"/>
    <property type="match status" value="1"/>
</dbReference>
<dbReference type="EMBL" id="CAUZLT010000002">
    <property type="protein sequence ID" value="CAK1236209.1"/>
    <property type="molecule type" value="Genomic_DNA"/>
</dbReference>
<protein>
    <submittedName>
        <fullName evidence="4">AcrR family</fullName>
    </submittedName>
    <submittedName>
        <fullName evidence="5">Transcriptional regulator</fullName>
    </submittedName>
</protein>
<evidence type="ECO:0000259" key="3">
    <source>
        <dbReference type="PROSITE" id="PS50977"/>
    </source>
</evidence>
<organism evidence="5">
    <name type="scientific">Fructobacillus tropaeoli</name>
    <dbReference type="NCBI Taxonomy" id="709323"/>
    <lineage>
        <taxon>Bacteria</taxon>
        <taxon>Bacillati</taxon>
        <taxon>Bacillota</taxon>
        <taxon>Bacilli</taxon>
        <taxon>Lactobacillales</taxon>
        <taxon>Lactobacillaceae</taxon>
        <taxon>Fructobacillus</taxon>
    </lineage>
</organism>
<keyword evidence="6" id="KW-1185">Reference proteome</keyword>
<dbReference type="EMBL" id="DF968079">
    <property type="protein sequence ID" value="GAP03956.1"/>
    <property type="molecule type" value="Genomic_DNA"/>
</dbReference>
<dbReference type="PANTHER" id="PTHR43479">
    <property type="entry name" value="ACREF/ENVCD OPERON REPRESSOR-RELATED"/>
    <property type="match status" value="1"/>
</dbReference>
<accession>A0A3F3GZU4</accession>
<evidence type="ECO:0000313" key="4">
    <source>
        <dbReference type="EMBL" id="CAK1236209.1"/>
    </source>
</evidence>
<dbReference type="STRING" id="709323.GCA_001047135_00500"/>
<dbReference type="RefSeq" id="WP_059393429.1">
    <property type="nucleotide sequence ID" value="NZ_BOJU01000001.1"/>
</dbReference>
<dbReference type="AlphaFoldDB" id="A0A3F3GZU4"/>
<sequence>MTKKLTDARVLRSRQVLRSAAIELLSRTDRFSIAELLLKGRVTRGTFYRHYNNKADLINDVNRELIRQFTEKTEGKFRVREVLEVISEQGIFYNAVLNNGQDKSLMVDLMAALREQRDRALADVSDEKLKKHLIYQWEIIVAGFWACVSLWLQDSMALTYDEILEEFREIWRVTMTRTKKTGLLLFDFDV</sequence>
<reference evidence="4 6" key="2">
    <citation type="submission" date="2023-10" db="EMBL/GenBank/DDBJ databases">
        <authorList>
            <person name="Botero Cardona J."/>
        </authorList>
    </citation>
    <scope>NUCLEOTIDE SEQUENCE [LARGE SCALE GENOMIC DNA]</scope>
    <source>
        <strain evidence="4 6">R-53137</strain>
    </source>
</reference>
<gene>
    <name evidence="5" type="ORF">FTRO_0021230</name>
    <name evidence="4" type="ORF">R53137_KAKDMLNK_00592</name>
</gene>
<dbReference type="Proteomes" id="UP000064514">
    <property type="component" value="Unassembled WGS sequence"/>
</dbReference>
<reference evidence="5" key="1">
    <citation type="journal article" date="2015" name="BMC Genomics">
        <title>Comparative genomics of Fructobacillus spp. and Leuconostoc spp. reveals niche-specific evolution of Fructobacillus spp.</title>
        <authorList>
            <person name="Endo A."/>
            <person name="Tanizawa Y."/>
            <person name="Tanaka N."/>
            <person name="Maeno S."/>
            <person name="Kumar H."/>
            <person name="Shiwa Y."/>
            <person name="Okada S."/>
            <person name="Yoshikawa H."/>
            <person name="Dicks L."/>
            <person name="Nakagawa J."/>
            <person name="Arita M."/>
        </authorList>
    </citation>
    <scope>NUCLEOTIDE SEQUENCE [LARGE SCALE GENOMIC DNA]</scope>
    <source>
        <strain evidence="5">F214-1</strain>
    </source>
</reference>
<evidence type="ECO:0000313" key="5">
    <source>
        <dbReference type="EMBL" id="GAP03956.1"/>
    </source>
</evidence>
<evidence type="ECO:0000313" key="6">
    <source>
        <dbReference type="Proteomes" id="UP001314262"/>
    </source>
</evidence>
<dbReference type="InterPro" id="IPR009057">
    <property type="entry name" value="Homeodomain-like_sf"/>
</dbReference>
<dbReference type="SUPFAM" id="SSF46689">
    <property type="entry name" value="Homeodomain-like"/>
    <property type="match status" value="1"/>
</dbReference>
<dbReference type="PROSITE" id="PS50977">
    <property type="entry name" value="HTH_TETR_2"/>
    <property type="match status" value="1"/>
</dbReference>
<dbReference type="InterPro" id="IPR050624">
    <property type="entry name" value="HTH-type_Tx_Regulator"/>
</dbReference>
<dbReference type="Gene3D" id="1.10.357.10">
    <property type="entry name" value="Tetracycline Repressor, domain 2"/>
    <property type="match status" value="1"/>
</dbReference>